<reference evidence="4" key="1">
    <citation type="journal article" date="2018" name="PLoS Negl. Trop. Dis.">
        <title>Sialome diversity of ticks revealed by RNAseq of single tick salivary glands.</title>
        <authorList>
            <person name="Perner J."/>
            <person name="Kropackova S."/>
            <person name="Kopacek P."/>
            <person name="Ribeiro J.M."/>
        </authorList>
    </citation>
    <scope>NUCLEOTIDE SEQUENCE</scope>
    <source>
        <strain evidence="4">Siblings of single egg batch collected in Ceske Budejovice</strain>
        <tissue evidence="4">Salivary glands</tissue>
    </source>
</reference>
<organism evidence="4">
    <name type="scientific">Ixodes ricinus</name>
    <name type="common">Common tick</name>
    <name type="synonym">Acarus ricinus</name>
    <dbReference type="NCBI Taxonomy" id="34613"/>
    <lineage>
        <taxon>Eukaryota</taxon>
        <taxon>Metazoa</taxon>
        <taxon>Ecdysozoa</taxon>
        <taxon>Arthropoda</taxon>
        <taxon>Chelicerata</taxon>
        <taxon>Arachnida</taxon>
        <taxon>Acari</taxon>
        <taxon>Parasitiformes</taxon>
        <taxon>Ixodida</taxon>
        <taxon>Ixodoidea</taxon>
        <taxon>Ixodidae</taxon>
        <taxon>Ixodinae</taxon>
        <taxon>Ixodes</taxon>
    </lineage>
</organism>
<feature type="region of interest" description="Disordered" evidence="2">
    <location>
        <begin position="244"/>
        <end position="276"/>
    </location>
</feature>
<dbReference type="GO" id="GO:0002218">
    <property type="term" value="P:activation of innate immune response"/>
    <property type="evidence" value="ECO:0007669"/>
    <property type="project" value="InterPro"/>
</dbReference>
<dbReference type="InterPro" id="IPR036875">
    <property type="entry name" value="Znf_CCHC_sf"/>
</dbReference>
<dbReference type="GO" id="GO:0003690">
    <property type="term" value="F:double-stranded DNA binding"/>
    <property type="evidence" value="ECO:0007669"/>
    <property type="project" value="InterPro"/>
</dbReference>
<sequence length="276" mass="30787">NSEYRIVLPPLPSGAIVRNSVLLHGDVSARPYKIGDFRAEMERLGVIGHIEALGAYQMNYLWMVTFKTEEAKLRLVTAKELDIKGKRCIVVDPENADVRMKLHWLPFHVSDETVRKALEPFGKVQDLTREKWKAEGFTGVQSTTRLVRLSPVWSSLVRLSPVWKGVTLERLPHQLRIAGGNVPVVIPGRDPLCLRCKGTGHIRRECCVPQCDECHRFGHEQDNCVRTYATVTQEVVADGDGVLNRDEEEAEEAARDVGTEVSATAGAKEAPADVLE</sequence>
<keyword evidence="1" id="KW-0863">Zinc-finger</keyword>
<dbReference type="AlphaFoldDB" id="A0A147BKT2"/>
<proteinExistence type="predicted"/>
<dbReference type="PANTHER" id="PTHR22639:SF3">
    <property type="entry name" value="ZINC FINGER CCHC DOMAIN-CONTAINING PROTEIN 3"/>
    <property type="match status" value="1"/>
</dbReference>
<evidence type="ECO:0000313" key="4">
    <source>
        <dbReference type="EMBL" id="JAR91398.1"/>
    </source>
</evidence>
<evidence type="ECO:0000259" key="3">
    <source>
        <dbReference type="PROSITE" id="PS50158"/>
    </source>
</evidence>
<feature type="non-terminal residue" evidence="4">
    <location>
        <position position="1"/>
    </location>
</feature>
<dbReference type="GO" id="GO:0008270">
    <property type="term" value="F:zinc ion binding"/>
    <property type="evidence" value="ECO:0007669"/>
    <property type="project" value="UniProtKB-KW"/>
</dbReference>
<keyword evidence="1" id="KW-0479">Metal-binding</keyword>
<dbReference type="GO" id="GO:0003723">
    <property type="term" value="F:RNA binding"/>
    <property type="evidence" value="ECO:0007669"/>
    <property type="project" value="InterPro"/>
</dbReference>
<accession>A0A147BKT2</accession>
<name>A0A147BKT2_IXORI</name>
<dbReference type="InterPro" id="IPR001878">
    <property type="entry name" value="Znf_CCHC"/>
</dbReference>
<dbReference type="SUPFAM" id="SSF57756">
    <property type="entry name" value="Retrovirus zinc finger-like domains"/>
    <property type="match status" value="1"/>
</dbReference>
<dbReference type="EMBL" id="GEGO01004006">
    <property type="protein sequence ID" value="JAR91398.1"/>
    <property type="molecule type" value="Transcribed_RNA"/>
</dbReference>
<feature type="non-terminal residue" evidence="4">
    <location>
        <position position="276"/>
    </location>
</feature>
<evidence type="ECO:0000256" key="1">
    <source>
        <dbReference type="PROSITE-ProRule" id="PRU00047"/>
    </source>
</evidence>
<protein>
    <recommendedName>
        <fullName evidence="3">CCHC-type domain-containing protein</fullName>
    </recommendedName>
</protein>
<evidence type="ECO:0000256" key="2">
    <source>
        <dbReference type="SAM" id="MobiDB-lite"/>
    </source>
</evidence>
<dbReference type="PROSITE" id="PS50158">
    <property type="entry name" value="ZF_CCHC"/>
    <property type="match status" value="1"/>
</dbReference>
<dbReference type="PANTHER" id="PTHR22639">
    <property type="entry name" value="GAG-RELATED PROTEIN"/>
    <property type="match status" value="1"/>
</dbReference>
<keyword evidence="1" id="KW-0862">Zinc</keyword>
<feature type="domain" description="CCHC-type" evidence="3">
    <location>
        <begin position="193"/>
        <end position="206"/>
    </location>
</feature>
<dbReference type="InterPro" id="IPR042509">
    <property type="entry name" value="ZCCHC3"/>
</dbReference>